<feature type="transmembrane region" description="Helical" evidence="1">
    <location>
        <begin position="116"/>
        <end position="149"/>
    </location>
</feature>
<dbReference type="OrthoDB" id="10430404at2759"/>
<accession>E4UPE7</accession>
<keyword evidence="1" id="KW-0812">Transmembrane</keyword>
<proteinExistence type="predicted"/>
<gene>
    <name evidence="2" type="ORF">MGYG_02048</name>
</gene>
<evidence type="ECO:0000313" key="2">
    <source>
        <dbReference type="EMBL" id="EFQ99036.1"/>
    </source>
</evidence>
<reference evidence="3" key="1">
    <citation type="journal article" date="2012" name="MBio">
        <title>Comparative genome analysis of Trichophyton rubrum and related dermatophytes reveals candidate genes involved in infection.</title>
        <authorList>
            <person name="Martinez D.A."/>
            <person name="Oliver B.G."/>
            <person name="Graeser Y."/>
            <person name="Goldberg J.M."/>
            <person name="Li W."/>
            <person name="Martinez-Rossi N.M."/>
            <person name="Monod M."/>
            <person name="Shelest E."/>
            <person name="Barton R.C."/>
            <person name="Birch E."/>
            <person name="Brakhage A.A."/>
            <person name="Chen Z."/>
            <person name="Gurr S.J."/>
            <person name="Heiman D."/>
            <person name="Heitman J."/>
            <person name="Kosti I."/>
            <person name="Rossi A."/>
            <person name="Saif S."/>
            <person name="Samalova M."/>
            <person name="Saunders C.W."/>
            <person name="Shea T."/>
            <person name="Summerbell R.C."/>
            <person name="Xu J."/>
            <person name="Young S."/>
            <person name="Zeng Q."/>
            <person name="Birren B.W."/>
            <person name="Cuomo C.A."/>
            <person name="White T.C."/>
        </authorList>
    </citation>
    <scope>NUCLEOTIDE SEQUENCE [LARGE SCALE GENOMIC DNA]</scope>
    <source>
        <strain evidence="3">ATCC MYA-4604 / CBS 118893</strain>
    </source>
</reference>
<dbReference type="RefSeq" id="XP_003174519.1">
    <property type="nucleotide sequence ID" value="XM_003174471.1"/>
</dbReference>
<dbReference type="eggNOG" id="ENOG502RN4H">
    <property type="taxonomic scope" value="Eukaryota"/>
</dbReference>
<sequence>MPFAWDILVFNIFNYISQSSILTIPSICVKTNDQIRCTSSAFSSPDTIRKRLMIEIRGALPELPINQAIKLQAAAFINAVSVAVVLFCFSLIFGLLQYHSTRKQPIKRASRCRWNFFRQASLACACSACAFKLAATLAITGVSGIFAIGFRSVYTIKTGTVSLALHWTVTILCFLVCIGLIMLRRTTSDVIGGSKPVMFEQGIKKQDFPLDPDGFGTMN</sequence>
<dbReference type="VEuPathDB" id="FungiDB:MGYG_02048"/>
<dbReference type="HOGENOM" id="CLU_1190623_0_0_1"/>
<dbReference type="InParanoid" id="E4UPE7"/>
<keyword evidence="1" id="KW-0472">Membrane</keyword>
<keyword evidence="1" id="KW-1133">Transmembrane helix</keyword>
<keyword evidence="3" id="KW-1185">Reference proteome</keyword>
<organism evidence="3">
    <name type="scientific">Arthroderma gypseum (strain ATCC MYA-4604 / CBS 118893)</name>
    <name type="common">Microsporum gypseum</name>
    <dbReference type="NCBI Taxonomy" id="535722"/>
    <lineage>
        <taxon>Eukaryota</taxon>
        <taxon>Fungi</taxon>
        <taxon>Dikarya</taxon>
        <taxon>Ascomycota</taxon>
        <taxon>Pezizomycotina</taxon>
        <taxon>Eurotiomycetes</taxon>
        <taxon>Eurotiomycetidae</taxon>
        <taxon>Onygenales</taxon>
        <taxon>Arthrodermataceae</taxon>
        <taxon>Nannizzia</taxon>
    </lineage>
</organism>
<evidence type="ECO:0000313" key="3">
    <source>
        <dbReference type="Proteomes" id="UP000002669"/>
    </source>
</evidence>
<feature type="transmembrane region" description="Helical" evidence="1">
    <location>
        <begin position="161"/>
        <end position="183"/>
    </location>
</feature>
<dbReference type="GeneID" id="10029815"/>
<feature type="transmembrane region" description="Helical" evidence="1">
    <location>
        <begin position="73"/>
        <end position="96"/>
    </location>
</feature>
<dbReference type="Proteomes" id="UP000002669">
    <property type="component" value="Unassembled WGS sequence"/>
</dbReference>
<protein>
    <submittedName>
        <fullName evidence="2">Uncharacterized protein</fullName>
    </submittedName>
</protein>
<dbReference type="EMBL" id="DS989823">
    <property type="protein sequence ID" value="EFQ99036.1"/>
    <property type="molecule type" value="Genomic_DNA"/>
</dbReference>
<evidence type="ECO:0000256" key="1">
    <source>
        <dbReference type="SAM" id="Phobius"/>
    </source>
</evidence>
<dbReference type="AlphaFoldDB" id="E4UPE7"/>
<dbReference type="OMA" id="SACAFKL"/>
<name>E4UPE7_ARTGP</name>